<sequence length="272" mass="30177">MTAEAEYGPKELQLDIPSAARAYDYFLGGAHNFEADRAFAEQVRAMVPWVPDVAKLNRSFLRRVVGYLLDQGIDQFLDLGSGIPTVGNVHEIAQQRVPDARVVYVDYEPVAYKYARTLLAGDPNTAIIQADVRDPLAVLDAPETRELIDFSRPVGLLMVGLLLFIGPQDNPAELVRTYRDRLAPGSYLAISHIADEHAPEELRAQVATLVAAYAQANEHVYVRERTEIESWFDGMEMVEPGVVFLPDWRSESPDEAQNVARPLGYGGAARLP</sequence>
<evidence type="ECO:0000313" key="2">
    <source>
        <dbReference type="Proteomes" id="UP001144280"/>
    </source>
</evidence>
<dbReference type="InterPro" id="IPR029063">
    <property type="entry name" value="SAM-dependent_MTases_sf"/>
</dbReference>
<protein>
    <recommendedName>
        <fullName evidence="3">S-adenosyl methyltransferase</fullName>
    </recommendedName>
</protein>
<keyword evidence="2" id="KW-1185">Reference proteome</keyword>
<dbReference type="Proteomes" id="UP001144280">
    <property type="component" value="Unassembled WGS sequence"/>
</dbReference>
<dbReference type="RefSeq" id="WP_281902367.1">
    <property type="nucleotide sequence ID" value="NZ_BSDI01000044.1"/>
</dbReference>
<evidence type="ECO:0008006" key="3">
    <source>
        <dbReference type="Google" id="ProtNLM"/>
    </source>
</evidence>
<dbReference type="PIRSF" id="PIRSF017393">
    <property type="entry name" value="MTase_SAV2177"/>
    <property type="match status" value="1"/>
</dbReference>
<dbReference type="Gene3D" id="3.40.50.150">
    <property type="entry name" value="Vaccinia Virus protein VP39"/>
    <property type="match status" value="1"/>
</dbReference>
<organism evidence="1 2">
    <name type="scientific">Phytohabitans aurantiacus</name>
    <dbReference type="NCBI Taxonomy" id="3016789"/>
    <lineage>
        <taxon>Bacteria</taxon>
        <taxon>Bacillati</taxon>
        <taxon>Actinomycetota</taxon>
        <taxon>Actinomycetes</taxon>
        <taxon>Micromonosporales</taxon>
        <taxon>Micromonosporaceae</taxon>
    </lineage>
</organism>
<gene>
    <name evidence="1" type="ORF">Pa4123_66630</name>
</gene>
<dbReference type="CDD" id="cd02440">
    <property type="entry name" value="AdoMet_MTases"/>
    <property type="match status" value="1"/>
</dbReference>
<dbReference type="SUPFAM" id="SSF53335">
    <property type="entry name" value="S-adenosyl-L-methionine-dependent methyltransferases"/>
    <property type="match status" value="1"/>
</dbReference>
<dbReference type="EMBL" id="BSDI01000044">
    <property type="protein sequence ID" value="GLI01387.1"/>
    <property type="molecule type" value="Genomic_DNA"/>
</dbReference>
<reference evidence="1" key="1">
    <citation type="submission" date="2022-12" db="EMBL/GenBank/DDBJ databases">
        <title>New Phytohabitans aurantiacus sp. RD004123 nov., an actinomycete isolated from soil.</title>
        <authorList>
            <person name="Triningsih D.W."/>
            <person name="Harunari E."/>
            <person name="Igarashi Y."/>
        </authorList>
    </citation>
    <scope>NUCLEOTIDE SEQUENCE</scope>
    <source>
        <strain evidence="1">RD004123</strain>
    </source>
</reference>
<accession>A0ABQ5R5C7</accession>
<dbReference type="InterPro" id="IPR006764">
    <property type="entry name" value="SAM_dep_MeTrfase_SAV2177_type"/>
</dbReference>
<proteinExistence type="predicted"/>
<dbReference type="Pfam" id="PF04672">
    <property type="entry name" value="Methyltransf_19"/>
    <property type="match status" value="1"/>
</dbReference>
<name>A0ABQ5R5C7_9ACTN</name>
<evidence type="ECO:0000313" key="1">
    <source>
        <dbReference type="EMBL" id="GLI01387.1"/>
    </source>
</evidence>
<comment type="caution">
    <text evidence="1">The sequence shown here is derived from an EMBL/GenBank/DDBJ whole genome shotgun (WGS) entry which is preliminary data.</text>
</comment>